<reference evidence="5" key="1">
    <citation type="submission" date="2023-11" db="EMBL/GenBank/DDBJ databases">
        <authorList>
            <person name="De Vega J J."/>
            <person name="De Vega J J."/>
        </authorList>
    </citation>
    <scope>NUCLEOTIDE SEQUENCE</scope>
</reference>
<dbReference type="EMBL" id="CAVNYO010000405">
    <property type="protein sequence ID" value="CAK5275285.1"/>
    <property type="molecule type" value="Genomic_DNA"/>
</dbReference>
<protein>
    <recommendedName>
        <fullName evidence="4">Glycosyl transferase CAP10 domain-containing protein</fullName>
    </recommendedName>
</protein>
<feature type="transmembrane region" description="Helical" evidence="3">
    <location>
        <begin position="34"/>
        <end position="53"/>
    </location>
</feature>
<dbReference type="InterPro" id="IPR051091">
    <property type="entry name" value="O-Glucosyltr/Glycosyltrsf_90"/>
</dbReference>
<dbReference type="PANTHER" id="PTHR12203">
    <property type="entry name" value="KDEL LYS-ASP-GLU-LEU CONTAINING - RELATED"/>
    <property type="match status" value="1"/>
</dbReference>
<accession>A0AAD2HI75</accession>
<evidence type="ECO:0000313" key="6">
    <source>
        <dbReference type="Proteomes" id="UP001295794"/>
    </source>
</evidence>
<dbReference type="GO" id="GO:0016740">
    <property type="term" value="F:transferase activity"/>
    <property type="evidence" value="ECO:0007669"/>
    <property type="project" value="UniProtKB-KW"/>
</dbReference>
<keyword evidence="3" id="KW-0812">Transmembrane</keyword>
<feature type="domain" description="Glycosyl transferase CAP10" evidence="4">
    <location>
        <begin position="312"/>
        <end position="562"/>
    </location>
</feature>
<gene>
    <name evidence="5" type="ORF">MYCIT1_LOCUS22969</name>
</gene>
<proteinExistence type="inferred from homology"/>
<evidence type="ECO:0000256" key="3">
    <source>
        <dbReference type="SAM" id="Phobius"/>
    </source>
</evidence>
<keyword evidence="3" id="KW-0472">Membrane</keyword>
<dbReference type="PANTHER" id="PTHR12203:SF35">
    <property type="entry name" value="PROTEIN O-GLUCOSYLTRANSFERASE 1"/>
    <property type="match status" value="1"/>
</dbReference>
<dbReference type="AlphaFoldDB" id="A0AAD2HI75"/>
<sequence length="567" mass="64799">MPFIGRRRRSPSEILADNLFLSTQLPRRVSRMSFWARFTTILAAISLIVFLSHCSLSDPTTAPSTALLVDDSPPEWILEMIETYEGEDPPAEPGVATNASVAEEMIRWEPTIITDPALVASVRIDALFAQQSRTLEEAASRYTLRNGRAPPPGFDQWFAYAQEHRCLVDEYQQVQRDFEPFYQLARDDPAHFRRMTDLGRRLMDLDPKGMVTIKIENGYVHMPKYRGSAWDGEWRQTLSNFAYILPNMTFLINGRDEPRVVFNAQDPNMRKAGLAISDQQPFRIAPVPTSDFFKSRSGCDVLLTEKGFAIDALEDVAFIRSSSTSDFTTDLYPLLSMTKVLSPCFADILFPGQYYYESSAWSGKFSSPDIVPWEEKKSQLYWRGSSNGGTIIHDNHHKFTRFRLIKLARARPDIIDAQMNGWYAEHCQSDCDASAVMAEYLVSGGFDAREDVYKYKYALDVDGNTFSGRYLGLLRSGSLVFKATAFAEYFNDWLRPYEHYIPVKIDLSDLVEKVEWARAHDKEARQIQQNGMTFARRVITDRQNDCYFAAVLLEWARLLGSDEQDDV</sequence>
<dbReference type="InterPro" id="IPR006598">
    <property type="entry name" value="CAP10"/>
</dbReference>
<evidence type="ECO:0000313" key="5">
    <source>
        <dbReference type="EMBL" id="CAK5275285.1"/>
    </source>
</evidence>
<comment type="caution">
    <text evidence="5">The sequence shown here is derived from an EMBL/GenBank/DDBJ whole genome shotgun (WGS) entry which is preliminary data.</text>
</comment>
<keyword evidence="3" id="KW-1133">Transmembrane helix</keyword>
<name>A0AAD2HI75_9AGAR</name>
<evidence type="ECO:0000256" key="1">
    <source>
        <dbReference type="ARBA" id="ARBA00010118"/>
    </source>
</evidence>
<organism evidence="5 6">
    <name type="scientific">Mycena citricolor</name>
    <dbReference type="NCBI Taxonomy" id="2018698"/>
    <lineage>
        <taxon>Eukaryota</taxon>
        <taxon>Fungi</taxon>
        <taxon>Dikarya</taxon>
        <taxon>Basidiomycota</taxon>
        <taxon>Agaricomycotina</taxon>
        <taxon>Agaricomycetes</taxon>
        <taxon>Agaricomycetidae</taxon>
        <taxon>Agaricales</taxon>
        <taxon>Marasmiineae</taxon>
        <taxon>Mycenaceae</taxon>
        <taxon>Mycena</taxon>
    </lineage>
</organism>
<comment type="similarity">
    <text evidence="1">Belongs to the glycosyltransferase 90 family.</text>
</comment>
<evidence type="ECO:0000256" key="2">
    <source>
        <dbReference type="ARBA" id="ARBA00022679"/>
    </source>
</evidence>
<dbReference type="Pfam" id="PF05686">
    <property type="entry name" value="Glyco_transf_90"/>
    <property type="match status" value="1"/>
</dbReference>
<dbReference type="SMART" id="SM00672">
    <property type="entry name" value="CAP10"/>
    <property type="match status" value="1"/>
</dbReference>
<dbReference type="Proteomes" id="UP001295794">
    <property type="component" value="Unassembled WGS sequence"/>
</dbReference>
<evidence type="ECO:0000259" key="4">
    <source>
        <dbReference type="SMART" id="SM00672"/>
    </source>
</evidence>
<keyword evidence="6" id="KW-1185">Reference proteome</keyword>
<keyword evidence="2" id="KW-0808">Transferase</keyword>